<dbReference type="SMART" id="SM00353">
    <property type="entry name" value="HLH"/>
    <property type="match status" value="1"/>
</dbReference>
<sequence length="328" mass="36999">MEDPNFLRQWHLSSIDDPNLLPVAAAFGETFQHHAFTYPDFNPKASMETTLTDIERPTKHHKNISWNPNKSAAQTSDTQFVSFPNLVSFMDSNHISPLGLVKANEMACPITNSTTSLDTISQGILGNHNYLFKACQETKKIGRRSKIYQPPDHIIAERKRREKLSQRFIALSALVPGLQKTDKASILGDAINYLKQLQEKVKALEEERNMKKTVESVVILKKPQLSNDGNTSSSEYDGPLFDGTIPEIAARFCERNVLITVHCEKTKGVVEKTIHEIENLHLKVTNSNAMTFGRCAIDITIIAQMDMEFCMEVKDVVRNLRSAFTSFM</sequence>
<protein>
    <recommendedName>
        <fullName evidence="6">BHLH domain-containing protein</fullName>
    </recommendedName>
</protein>
<comment type="subcellular location">
    <subcellularLocation>
        <location evidence="1">Nucleus</location>
    </subcellularLocation>
</comment>
<dbReference type="Gramene" id="ESW31183">
    <property type="protein sequence ID" value="ESW31183"/>
    <property type="gene ID" value="PHAVU_002G216700g"/>
</dbReference>
<dbReference type="Gene3D" id="4.10.280.10">
    <property type="entry name" value="Helix-loop-helix DNA-binding domain"/>
    <property type="match status" value="1"/>
</dbReference>
<keyword evidence="2" id="KW-0805">Transcription regulation</keyword>
<evidence type="ECO:0000256" key="3">
    <source>
        <dbReference type="ARBA" id="ARBA00023163"/>
    </source>
</evidence>
<gene>
    <name evidence="7" type="ORF">PHAVU_002G216700g</name>
</gene>
<evidence type="ECO:0000256" key="2">
    <source>
        <dbReference type="ARBA" id="ARBA00023015"/>
    </source>
</evidence>
<evidence type="ECO:0000259" key="6">
    <source>
        <dbReference type="PROSITE" id="PS50888"/>
    </source>
</evidence>
<dbReference type="CDD" id="cd11452">
    <property type="entry name" value="bHLH_AtNAI1_like"/>
    <property type="match status" value="1"/>
</dbReference>
<keyword evidence="4" id="KW-0539">Nucleus</keyword>
<evidence type="ECO:0000313" key="8">
    <source>
        <dbReference type="Proteomes" id="UP000000226"/>
    </source>
</evidence>
<dbReference type="EMBL" id="CM002289">
    <property type="protein sequence ID" value="ESW31183.1"/>
    <property type="molecule type" value="Genomic_DNA"/>
</dbReference>
<evidence type="ECO:0000256" key="4">
    <source>
        <dbReference type="ARBA" id="ARBA00023242"/>
    </source>
</evidence>
<dbReference type="Proteomes" id="UP000000226">
    <property type="component" value="Chromosome 2"/>
</dbReference>
<organism evidence="7 8">
    <name type="scientific">Phaseolus vulgaris</name>
    <name type="common">Kidney bean</name>
    <name type="synonym">French bean</name>
    <dbReference type="NCBI Taxonomy" id="3885"/>
    <lineage>
        <taxon>Eukaryota</taxon>
        <taxon>Viridiplantae</taxon>
        <taxon>Streptophyta</taxon>
        <taxon>Embryophyta</taxon>
        <taxon>Tracheophyta</taxon>
        <taxon>Spermatophyta</taxon>
        <taxon>Magnoliopsida</taxon>
        <taxon>eudicotyledons</taxon>
        <taxon>Gunneridae</taxon>
        <taxon>Pentapetalae</taxon>
        <taxon>rosids</taxon>
        <taxon>fabids</taxon>
        <taxon>Fabales</taxon>
        <taxon>Fabaceae</taxon>
        <taxon>Papilionoideae</taxon>
        <taxon>50 kb inversion clade</taxon>
        <taxon>NPAAA clade</taxon>
        <taxon>indigoferoid/millettioid clade</taxon>
        <taxon>Phaseoleae</taxon>
        <taxon>Phaseolus</taxon>
    </lineage>
</organism>
<dbReference type="SUPFAM" id="SSF47459">
    <property type="entry name" value="HLH, helix-loop-helix DNA-binding domain"/>
    <property type="match status" value="1"/>
</dbReference>
<proteinExistence type="predicted"/>
<accession>V7CPC4</accession>
<dbReference type="STRING" id="3885.V7CPC4"/>
<evidence type="ECO:0000256" key="1">
    <source>
        <dbReference type="ARBA" id="ARBA00004123"/>
    </source>
</evidence>
<evidence type="ECO:0000256" key="5">
    <source>
        <dbReference type="SAM" id="Coils"/>
    </source>
</evidence>
<keyword evidence="3" id="KW-0804">Transcription</keyword>
<dbReference type="InterPro" id="IPR052610">
    <property type="entry name" value="bHLH_transcription_regulator"/>
</dbReference>
<dbReference type="AlphaFoldDB" id="V7CPC4"/>
<reference evidence="8" key="1">
    <citation type="journal article" date="2014" name="Nat. Genet.">
        <title>A reference genome for common bean and genome-wide analysis of dual domestications.</title>
        <authorList>
            <person name="Schmutz J."/>
            <person name="McClean P.E."/>
            <person name="Mamidi S."/>
            <person name="Wu G.A."/>
            <person name="Cannon S.B."/>
            <person name="Grimwood J."/>
            <person name="Jenkins J."/>
            <person name="Shu S."/>
            <person name="Song Q."/>
            <person name="Chavarro C."/>
            <person name="Torres-Torres M."/>
            <person name="Geffroy V."/>
            <person name="Moghaddam S.M."/>
            <person name="Gao D."/>
            <person name="Abernathy B."/>
            <person name="Barry K."/>
            <person name="Blair M."/>
            <person name="Brick M.A."/>
            <person name="Chovatia M."/>
            <person name="Gepts P."/>
            <person name="Goodstein D.M."/>
            <person name="Gonzales M."/>
            <person name="Hellsten U."/>
            <person name="Hyten D.L."/>
            <person name="Jia G."/>
            <person name="Kelly J.D."/>
            <person name="Kudrna D."/>
            <person name="Lee R."/>
            <person name="Richard M.M."/>
            <person name="Miklas P.N."/>
            <person name="Osorno J.M."/>
            <person name="Rodrigues J."/>
            <person name="Thareau V."/>
            <person name="Urrea C.A."/>
            <person name="Wang M."/>
            <person name="Yu Y."/>
            <person name="Zhang M."/>
            <person name="Wing R.A."/>
            <person name="Cregan P.B."/>
            <person name="Rokhsar D.S."/>
            <person name="Jackson S.A."/>
        </authorList>
    </citation>
    <scope>NUCLEOTIDE SEQUENCE [LARGE SCALE GENOMIC DNA]</scope>
    <source>
        <strain evidence="8">cv. G19833</strain>
    </source>
</reference>
<dbReference type="PANTHER" id="PTHR45959">
    <property type="entry name" value="BHLH TRANSCRIPTION FACTOR"/>
    <property type="match status" value="1"/>
</dbReference>
<name>V7CPC4_PHAVU</name>
<dbReference type="Pfam" id="PF00010">
    <property type="entry name" value="HLH"/>
    <property type="match status" value="1"/>
</dbReference>
<dbReference type="OMA" id="MEYYGFN"/>
<dbReference type="InterPro" id="IPR011598">
    <property type="entry name" value="bHLH_dom"/>
</dbReference>
<dbReference type="OrthoDB" id="690068at2759"/>
<dbReference type="InterPro" id="IPR036638">
    <property type="entry name" value="HLH_DNA-bd_sf"/>
</dbReference>
<dbReference type="PROSITE" id="PS50888">
    <property type="entry name" value="BHLH"/>
    <property type="match status" value="1"/>
</dbReference>
<dbReference type="eggNOG" id="ENOG502QWBY">
    <property type="taxonomic scope" value="Eukaryota"/>
</dbReference>
<dbReference type="GO" id="GO:0046983">
    <property type="term" value="F:protein dimerization activity"/>
    <property type="evidence" value="ECO:0007669"/>
    <property type="project" value="InterPro"/>
</dbReference>
<evidence type="ECO:0000313" key="7">
    <source>
        <dbReference type="EMBL" id="ESW31183.1"/>
    </source>
</evidence>
<keyword evidence="5" id="KW-0175">Coiled coil</keyword>
<dbReference type="PANTHER" id="PTHR45959:SF73">
    <property type="entry name" value="TRANSCRIPTION FACTOR BHLH25"/>
    <property type="match status" value="1"/>
</dbReference>
<feature type="domain" description="BHLH" evidence="6">
    <location>
        <begin position="148"/>
        <end position="197"/>
    </location>
</feature>
<dbReference type="GO" id="GO:0005634">
    <property type="term" value="C:nucleus"/>
    <property type="evidence" value="ECO:0007669"/>
    <property type="project" value="UniProtKB-SubCell"/>
</dbReference>
<feature type="coiled-coil region" evidence="5">
    <location>
        <begin position="187"/>
        <end position="214"/>
    </location>
</feature>
<dbReference type="SMR" id="V7CPC4"/>
<keyword evidence="8" id="KW-1185">Reference proteome</keyword>